<evidence type="ECO:0000313" key="2">
    <source>
        <dbReference type="Proteomes" id="UP000600799"/>
    </source>
</evidence>
<gene>
    <name evidence="1" type="ORF">I2488_09075</name>
</gene>
<comment type="caution">
    <text evidence="1">The sequence shown here is derived from an EMBL/GenBank/DDBJ whole genome shotgun (WGS) entry which is preliminary data.</text>
</comment>
<organism evidence="1 2">
    <name type="scientific">Novosphingobium jiangmenense</name>
    <dbReference type="NCBI Taxonomy" id="2791981"/>
    <lineage>
        <taxon>Bacteria</taxon>
        <taxon>Pseudomonadati</taxon>
        <taxon>Pseudomonadota</taxon>
        <taxon>Alphaproteobacteria</taxon>
        <taxon>Sphingomonadales</taxon>
        <taxon>Sphingomonadaceae</taxon>
        <taxon>Novosphingobium</taxon>
    </lineage>
</organism>
<dbReference type="EMBL" id="JADQDC010000005">
    <property type="protein sequence ID" value="MBF9151151.1"/>
    <property type="molecule type" value="Genomic_DNA"/>
</dbReference>
<dbReference type="Proteomes" id="UP000600799">
    <property type="component" value="Unassembled WGS sequence"/>
</dbReference>
<proteinExistence type="predicted"/>
<protein>
    <recommendedName>
        <fullName evidence="3">Bacterial surface antigen (D15) domain-containing protein</fullName>
    </recommendedName>
</protein>
<evidence type="ECO:0000313" key="1">
    <source>
        <dbReference type="EMBL" id="MBF9151151.1"/>
    </source>
</evidence>
<dbReference type="RefSeq" id="WP_196275481.1">
    <property type="nucleotide sequence ID" value="NZ_JADQDC010000005.1"/>
</dbReference>
<reference evidence="1 2" key="1">
    <citation type="submission" date="2020-11" db="EMBL/GenBank/DDBJ databases">
        <title>The genome sequence of Novosphingobium sp. 1Y9A.</title>
        <authorList>
            <person name="Liu Y."/>
        </authorList>
    </citation>
    <scope>NUCLEOTIDE SEQUENCE [LARGE SCALE GENOMIC DNA]</scope>
    <source>
        <strain evidence="1 2">1Y9A</strain>
    </source>
</reference>
<accession>A0ABS0HG06</accession>
<keyword evidence="2" id="KW-1185">Reference proteome</keyword>
<sequence length="212" mass="22446">MRAGSGSAAQAPGAASYGASQAGAIVRYRFGKGEAPDSYAYLRTSLAINAPGKDKEVALGLGLRPIRRLPVRALVEARLQDTSRSSMQVRPVATIVTEIPWKRLPRGFRLETYGQAGYAGGRGATPFFDAQALLDHPVRGIVSRNGDLRAGVGMWSGGQKGAVRLDLGPRVAFRLEGGKLIGPTRVALDWRFRVTGNARPGSGPTITVSSAF</sequence>
<name>A0ABS0HG06_9SPHN</name>
<evidence type="ECO:0008006" key="3">
    <source>
        <dbReference type="Google" id="ProtNLM"/>
    </source>
</evidence>